<accession>A0A0A9B0L4</accession>
<proteinExistence type="predicted"/>
<reference evidence="1" key="2">
    <citation type="journal article" date="2015" name="Data Brief">
        <title>Shoot transcriptome of the giant reed, Arundo donax.</title>
        <authorList>
            <person name="Barrero R.A."/>
            <person name="Guerrero F.D."/>
            <person name="Moolhuijzen P."/>
            <person name="Goolsby J.A."/>
            <person name="Tidwell J."/>
            <person name="Bellgard S.E."/>
            <person name="Bellgard M.I."/>
        </authorList>
    </citation>
    <scope>NUCLEOTIDE SEQUENCE</scope>
    <source>
        <tissue evidence="1">Shoot tissue taken approximately 20 cm above the soil surface</tissue>
    </source>
</reference>
<reference evidence="1" key="1">
    <citation type="submission" date="2014-09" db="EMBL/GenBank/DDBJ databases">
        <authorList>
            <person name="Magalhaes I.L.F."/>
            <person name="Oliveira U."/>
            <person name="Santos F.R."/>
            <person name="Vidigal T.H.D.A."/>
            <person name="Brescovit A.D."/>
            <person name="Santos A.J."/>
        </authorList>
    </citation>
    <scope>NUCLEOTIDE SEQUENCE</scope>
    <source>
        <tissue evidence="1">Shoot tissue taken approximately 20 cm above the soil surface</tissue>
    </source>
</reference>
<protein>
    <submittedName>
        <fullName evidence="1">Uncharacterized protein</fullName>
    </submittedName>
</protein>
<sequence>MATALWFSSF</sequence>
<name>A0A0A9B0L4_ARUDO</name>
<evidence type="ECO:0000313" key="1">
    <source>
        <dbReference type="EMBL" id="JAD55643.1"/>
    </source>
</evidence>
<dbReference type="EMBL" id="GBRH01242252">
    <property type="protein sequence ID" value="JAD55643.1"/>
    <property type="molecule type" value="Transcribed_RNA"/>
</dbReference>
<organism evidence="1">
    <name type="scientific">Arundo donax</name>
    <name type="common">Giant reed</name>
    <name type="synonym">Donax arundinaceus</name>
    <dbReference type="NCBI Taxonomy" id="35708"/>
    <lineage>
        <taxon>Eukaryota</taxon>
        <taxon>Viridiplantae</taxon>
        <taxon>Streptophyta</taxon>
        <taxon>Embryophyta</taxon>
        <taxon>Tracheophyta</taxon>
        <taxon>Spermatophyta</taxon>
        <taxon>Magnoliopsida</taxon>
        <taxon>Liliopsida</taxon>
        <taxon>Poales</taxon>
        <taxon>Poaceae</taxon>
        <taxon>PACMAD clade</taxon>
        <taxon>Arundinoideae</taxon>
        <taxon>Arundineae</taxon>
        <taxon>Arundo</taxon>
    </lineage>
</organism>